<evidence type="ECO:0000256" key="2">
    <source>
        <dbReference type="ARBA" id="ARBA00023015"/>
    </source>
</evidence>
<accession>A0ABY8FF54</accession>
<comment type="similarity">
    <text evidence="1">Belongs to the LysR transcriptional regulatory family.</text>
</comment>
<dbReference type="InterPro" id="IPR000847">
    <property type="entry name" value="LysR_HTH_N"/>
</dbReference>
<dbReference type="Pfam" id="PF00126">
    <property type="entry name" value="HTH_1"/>
    <property type="match status" value="1"/>
</dbReference>
<keyword evidence="8" id="KW-1185">Reference proteome</keyword>
<evidence type="ECO:0000313" key="7">
    <source>
        <dbReference type="EMBL" id="WFF41444.1"/>
    </source>
</evidence>
<sequence length="347" mass="38782">MNGEGVEDEHREGDSDRGSRGVEGLGGEGREGEKHEISDSARRPGGGERTRRAGRLNRLDLKQLRVLQALLRERNLSRVAVGMGLTQQAISEQLRKLRELFDDRLFLRQGNGMTATPLALELGERVERILHEIDALLAPVEFTPATYEGVVTLSATDYAMQAILPAFLREVRQQAPFLRLIVQPFESDQVERKLMSGELDLALSFPDFLPDSLPYLTLFDDRHVCVASPCSPLHGRTLSIEEIAALPQLVVSPSRSALKGSHDQWFADQGLERHIVISVPTFKAAPDVLYTTDLIAFYPARLLPNPKVAPLTIDFATPTFEVAVAWHPRTQESAIHRWMIEKLARRS</sequence>
<evidence type="ECO:0000256" key="5">
    <source>
        <dbReference type="SAM" id="MobiDB-lite"/>
    </source>
</evidence>
<feature type="domain" description="HTH lysR-type" evidence="6">
    <location>
        <begin position="59"/>
        <end position="116"/>
    </location>
</feature>
<evidence type="ECO:0000256" key="1">
    <source>
        <dbReference type="ARBA" id="ARBA00009437"/>
    </source>
</evidence>
<name>A0ABY8FF54_9GAMM</name>
<feature type="region of interest" description="Disordered" evidence="5">
    <location>
        <begin position="1"/>
        <end position="54"/>
    </location>
</feature>
<dbReference type="Pfam" id="PF03466">
    <property type="entry name" value="LysR_substrate"/>
    <property type="match status" value="1"/>
</dbReference>
<dbReference type="EMBL" id="CP035631">
    <property type="protein sequence ID" value="WFF41444.1"/>
    <property type="molecule type" value="Genomic_DNA"/>
</dbReference>
<dbReference type="InterPro" id="IPR036388">
    <property type="entry name" value="WH-like_DNA-bd_sf"/>
</dbReference>
<keyword evidence="4" id="KW-0804">Transcription</keyword>
<dbReference type="PROSITE" id="PS50931">
    <property type="entry name" value="HTH_LYSR"/>
    <property type="match status" value="1"/>
</dbReference>
<proteinExistence type="inferred from homology"/>
<dbReference type="PANTHER" id="PTHR30118">
    <property type="entry name" value="HTH-TYPE TRANSCRIPTIONAL REGULATOR LEUO-RELATED"/>
    <property type="match status" value="1"/>
</dbReference>
<feature type="compositionally biased region" description="Basic and acidic residues" evidence="5">
    <location>
        <begin position="28"/>
        <end position="54"/>
    </location>
</feature>
<dbReference type="RefSeq" id="WP_282236086.1">
    <property type="nucleotide sequence ID" value="NZ_CP035631.1"/>
</dbReference>
<evidence type="ECO:0000256" key="4">
    <source>
        <dbReference type="ARBA" id="ARBA00023163"/>
    </source>
</evidence>
<evidence type="ECO:0000259" key="6">
    <source>
        <dbReference type="PROSITE" id="PS50931"/>
    </source>
</evidence>
<protein>
    <submittedName>
        <fullName evidence="7">LysR family transcriptional regulator</fullName>
    </submittedName>
</protein>
<dbReference type="InterPro" id="IPR050389">
    <property type="entry name" value="LysR-type_TF"/>
</dbReference>
<dbReference type="SUPFAM" id="SSF53850">
    <property type="entry name" value="Periplasmic binding protein-like II"/>
    <property type="match status" value="1"/>
</dbReference>
<dbReference type="Proteomes" id="UP001321526">
    <property type="component" value="Chromosome"/>
</dbReference>
<evidence type="ECO:0000256" key="3">
    <source>
        <dbReference type="ARBA" id="ARBA00023125"/>
    </source>
</evidence>
<keyword evidence="3" id="KW-0238">DNA-binding</keyword>
<dbReference type="SUPFAM" id="SSF46785">
    <property type="entry name" value="Winged helix' DNA-binding domain"/>
    <property type="match status" value="1"/>
</dbReference>
<dbReference type="InterPro" id="IPR005119">
    <property type="entry name" value="LysR_subst-bd"/>
</dbReference>
<evidence type="ECO:0000313" key="8">
    <source>
        <dbReference type="Proteomes" id="UP001321526"/>
    </source>
</evidence>
<keyword evidence="2" id="KW-0805">Transcription regulation</keyword>
<dbReference type="PANTHER" id="PTHR30118:SF15">
    <property type="entry name" value="TRANSCRIPTIONAL REGULATORY PROTEIN"/>
    <property type="match status" value="1"/>
</dbReference>
<gene>
    <name evidence="7" type="ORF">EVC62_07950</name>
</gene>
<dbReference type="InterPro" id="IPR036390">
    <property type="entry name" value="WH_DNA-bd_sf"/>
</dbReference>
<reference evidence="7 8" key="1">
    <citation type="submission" date="2019-01" db="EMBL/GenBank/DDBJ databases">
        <title>Genome sequence of Salinicola endophyticus REST5.</title>
        <authorList>
            <person name="Nascimento F.X."/>
        </authorList>
    </citation>
    <scope>NUCLEOTIDE SEQUENCE [LARGE SCALE GENOMIC DNA]</scope>
    <source>
        <strain evidence="7 8">REST5</strain>
    </source>
</reference>
<dbReference type="Gene3D" id="3.40.190.10">
    <property type="entry name" value="Periplasmic binding protein-like II"/>
    <property type="match status" value="2"/>
</dbReference>
<organism evidence="7 8">
    <name type="scientific">Salinicola endophyticus</name>
    <dbReference type="NCBI Taxonomy" id="1949083"/>
    <lineage>
        <taxon>Bacteria</taxon>
        <taxon>Pseudomonadati</taxon>
        <taxon>Pseudomonadota</taxon>
        <taxon>Gammaproteobacteria</taxon>
        <taxon>Oceanospirillales</taxon>
        <taxon>Halomonadaceae</taxon>
        <taxon>Salinicola</taxon>
    </lineage>
</organism>
<feature type="compositionally biased region" description="Basic and acidic residues" evidence="5">
    <location>
        <begin position="8"/>
        <end position="20"/>
    </location>
</feature>
<dbReference type="Gene3D" id="1.10.10.10">
    <property type="entry name" value="Winged helix-like DNA-binding domain superfamily/Winged helix DNA-binding domain"/>
    <property type="match status" value="1"/>
</dbReference>